<protein>
    <recommendedName>
        <fullName evidence="4">RRM domain-containing protein</fullName>
    </recommendedName>
</protein>
<feature type="region of interest" description="Disordered" evidence="1">
    <location>
        <begin position="545"/>
        <end position="576"/>
    </location>
</feature>
<dbReference type="EMBL" id="CAJNOC010000858">
    <property type="protein sequence ID" value="CAF0810463.1"/>
    <property type="molecule type" value="Genomic_DNA"/>
</dbReference>
<dbReference type="AlphaFoldDB" id="A0A813T8R8"/>
<evidence type="ECO:0000256" key="1">
    <source>
        <dbReference type="SAM" id="MobiDB-lite"/>
    </source>
</evidence>
<reference evidence="2" key="1">
    <citation type="submission" date="2021-02" db="EMBL/GenBank/DDBJ databases">
        <authorList>
            <person name="Nowell W R."/>
        </authorList>
    </citation>
    <scope>NUCLEOTIDE SEQUENCE</scope>
    <source>
        <strain evidence="2">Ploen Becks lab</strain>
    </source>
</reference>
<keyword evidence="3" id="KW-1185">Reference proteome</keyword>
<accession>A0A813T8R8</accession>
<evidence type="ECO:0008006" key="4">
    <source>
        <dbReference type="Google" id="ProtNLM"/>
    </source>
</evidence>
<evidence type="ECO:0000313" key="2">
    <source>
        <dbReference type="EMBL" id="CAF0810463.1"/>
    </source>
</evidence>
<dbReference type="InterPro" id="IPR012677">
    <property type="entry name" value="Nucleotide-bd_a/b_plait_sf"/>
</dbReference>
<feature type="compositionally biased region" description="Basic and acidic residues" evidence="1">
    <location>
        <begin position="545"/>
        <end position="565"/>
    </location>
</feature>
<gene>
    <name evidence="2" type="ORF">OXX778_LOCUS6945</name>
</gene>
<dbReference type="OrthoDB" id="6133115at2759"/>
<dbReference type="Gene3D" id="3.30.70.330">
    <property type="match status" value="1"/>
</dbReference>
<organism evidence="2 3">
    <name type="scientific">Brachionus calyciflorus</name>
    <dbReference type="NCBI Taxonomy" id="104777"/>
    <lineage>
        <taxon>Eukaryota</taxon>
        <taxon>Metazoa</taxon>
        <taxon>Spiralia</taxon>
        <taxon>Gnathifera</taxon>
        <taxon>Rotifera</taxon>
        <taxon>Eurotatoria</taxon>
        <taxon>Monogononta</taxon>
        <taxon>Pseudotrocha</taxon>
        <taxon>Ploima</taxon>
        <taxon>Brachionidae</taxon>
        <taxon>Brachionus</taxon>
    </lineage>
</organism>
<comment type="caution">
    <text evidence="2">The sequence shown here is derived from an EMBL/GenBank/DDBJ whole genome shotgun (WGS) entry which is preliminary data.</text>
</comment>
<sequence length="1213" mass="138960">MAYNYDINEINKFLSINQIMEKDAQQRSLLISGITRDVNYESILNAFSDYNVTGGGVIQSYEFYNSNKMRITYFYHKDAERVISRGTTYKIGKTYLHVSKFSNDFDSSDSTNSSLVTAIVNSSRGNTPLEIIKPIDQKRILLTNVPSSIDKEYLDLYLEYLSDEVEIERIDPGEEIINSIVVTYSKFIDFENLKKKHKHKPRILKNTTVVLPVYLPNTVVLELENDKSKKPLDTHLSAEILELYFSNKKRSGGHNVKNVKFEAKKNSAFVSFENFETAKQVCNRSHHINGLDLRAKLYYENIGPDPFLTENKVYATKLSKHTEKSLESDKYNNKKSKAQTDLYENPTPIINSPFENYKISSIKSQNDQKELTQIVNVLQPSSQKIEYADKALVGSSDSHQTSYTVESNLNLNDLQTNSQDKPKVNLPSLDDPILSFEEYAILNNITLKPDASYRSQVTPIVGGSQGPQINLDIHDIRDNKERLNDIEILLEPKIESKPYVVRNEDETKGFIIGGNHSTRPISPVKKLTPVQELKRLEIEKTLELDESEKSKKLSKPHEKNIKKIDLPSMPPAPKLALPNNEKIRIRNEEESKGFIIGGSHSTRPLSPVIRPQESNEKKRISLDKKLTGNKEKSRKKKDLREGFIIGGSNSTRPISPVFKTDISNTKKRNEIEKKLIENKNDEREAFIVIGGSHTTRPPSSLKILDESISDQKRDDLEKILQNYSELETDVSLGGSKGPQLELNLLNKDENKFKSLKEPEVKGINLRAIVNSVELSPLDNKRIESENLSIQSEEKEQLIGGSQCKHTITPLDLTPLPEPISTDSKFQEKVDAIKKILEDPNLKERTELENILYGLTNKFRSKSVTENHSITPVNTPNSPDNKSLLKNSIEINKLRLGPIAENLNQSLPTKIKHIGIPPIPKMAPKEGLNTNLNHVSFGPEKPLKPRPFSTVEPSFYNDSKDKPIKNSIINQYGNQTTADSINRLNPIFLDYLKMSSYLDTIRQLYSKININLNENQKRVYFFGSQKQVTEAKSLILKDLETIKTTNVKLNRKELANFLKKEQVKKRLEEKFENFLIHKEKDVKEKSFFRYDINTKLKKETNLEEFYLNVHTNCADFIQIVHEFINKNVMVDLKLEINSSQLRDSIRNEDSKWESFYSSKYEDLIDYKMEFHKIKSKSGSRVVEQKCFLKLTGFKEHVDEFQSDLIKTYKLKKAG</sequence>
<evidence type="ECO:0000313" key="3">
    <source>
        <dbReference type="Proteomes" id="UP000663879"/>
    </source>
</evidence>
<name>A0A813T8R8_9BILA</name>
<feature type="region of interest" description="Disordered" evidence="1">
    <location>
        <begin position="595"/>
        <end position="638"/>
    </location>
</feature>
<proteinExistence type="predicted"/>
<feature type="compositionally biased region" description="Basic and acidic residues" evidence="1">
    <location>
        <begin position="613"/>
        <end position="631"/>
    </location>
</feature>
<dbReference type="Proteomes" id="UP000663879">
    <property type="component" value="Unassembled WGS sequence"/>
</dbReference>
<dbReference type="Pfam" id="PF23085">
    <property type="entry name" value="RRM_PARP14_3"/>
    <property type="match status" value="1"/>
</dbReference>